<evidence type="ECO:0000313" key="18">
    <source>
        <dbReference type="EMBL" id="GAK43733.1"/>
    </source>
</evidence>
<feature type="binding site" evidence="14">
    <location>
        <begin position="123"/>
        <end position="130"/>
    </location>
    <ligand>
        <name>ATP</name>
        <dbReference type="ChEBI" id="CHEBI:30616"/>
    </ligand>
</feature>
<dbReference type="Pfam" id="PF00485">
    <property type="entry name" value="PRK"/>
    <property type="match status" value="1"/>
</dbReference>
<evidence type="ECO:0000256" key="12">
    <source>
        <dbReference type="ARBA" id="ARBA00022993"/>
    </source>
</evidence>
<dbReference type="RefSeq" id="WP_081875286.1">
    <property type="nucleotide sequence ID" value="NZ_BBIO01000001.1"/>
</dbReference>
<dbReference type="GO" id="GO:0005524">
    <property type="term" value="F:ATP binding"/>
    <property type="evidence" value="ECO:0007669"/>
    <property type="project" value="UniProtKB-UniRule"/>
</dbReference>
<dbReference type="PIRSF" id="PIRSF000545">
    <property type="entry name" value="Pantothenate_kin"/>
    <property type="match status" value="1"/>
</dbReference>
<dbReference type="AlphaFoldDB" id="A0A081B6R5"/>
<evidence type="ECO:0000256" key="9">
    <source>
        <dbReference type="ARBA" id="ARBA00022741"/>
    </source>
</evidence>
<keyword evidence="7 14" id="KW-0963">Cytoplasm</keyword>
<dbReference type="HAMAP" id="MF_00215">
    <property type="entry name" value="Pantothen_kinase_1"/>
    <property type="match status" value="1"/>
</dbReference>
<dbReference type="UniPathway" id="UPA00241">
    <property type="reaction ID" value="UER00352"/>
</dbReference>
<dbReference type="Proteomes" id="UP000028702">
    <property type="component" value="Unassembled WGS sequence"/>
</dbReference>
<keyword evidence="8 14" id="KW-0808">Transferase</keyword>
<evidence type="ECO:0000256" key="4">
    <source>
        <dbReference type="ARBA" id="ARBA00006087"/>
    </source>
</evidence>
<evidence type="ECO:0000256" key="16">
    <source>
        <dbReference type="SAM" id="MobiDB-lite"/>
    </source>
</evidence>
<dbReference type="InterPro" id="IPR004566">
    <property type="entry name" value="PanK"/>
</dbReference>
<evidence type="ECO:0000256" key="3">
    <source>
        <dbReference type="ARBA" id="ARBA00005225"/>
    </source>
</evidence>
<dbReference type="PANTHER" id="PTHR10285">
    <property type="entry name" value="URIDINE KINASE"/>
    <property type="match status" value="1"/>
</dbReference>
<evidence type="ECO:0000256" key="11">
    <source>
        <dbReference type="ARBA" id="ARBA00022840"/>
    </source>
</evidence>
<evidence type="ECO:0000259" key="17">
    <source>
        <dbReference type="Pfam" id="PF00485"/>
    </source>
</evidence>
<proteinExistence type="inferred from homology"/>
<name>A0A081B6R5_9HYPH</name>
<evidence type="ECO:0000313" key="19">
    <source>
        <dbReference type="Proteomes" id="UP000028702"/>
    </source>
</evidence>
<dbReference type="Gene3D" id="3.40.50.300">
    <property type="entry name" value="P-loop containing nucleotide triphosphate hydrolases"/>
    <property type="match status" value="1"/>
</dbReference>
<comment type="subcellular location">
    <subcellularLocation>
        <location evidence="2 14 15">Cytoplasm</location>
    </subcellularLocation>
</comment>
<dbReference type="NCBIfam" id="TIGR00554">
    <property type="entry name" value="panK_bact"/>
    <property type="match status" value="1"/>
</dbReference>
<evidence type="ECO:0000256" key="2">
    <source>
        <dbReference type="ARBA" id="ARBA00004496"/>
    </source>
</evidence>
<organism evidence="18 19">
    <name type="scientific">Tepidicaulis marinus</name>
    <dbReference type="NCBI Taxonomy" id="1333998"/>
    <lineage>
        <taxon>Bacteria</taxon>
        <taxon>Pseudomonadati</taxon>
        <taxon>Pseudomonadota</taxon>
        <taxon>Alphaproteobacteria</taxon>
        <taxon>Hyphomicrobiales</taxon>
        <taxon>Parvibaculaceae</taxon>
        <taxon>Tepidicaulis</taxon>
    </lineage>
</organism>
<dbReference type="EMBL" id="BBIO01000001">
    <property type="protein sequence ID" value="GAK43733.1"/>
    <property type="molecule type" value="Genomic_DNA"/>
</dbReference>
<feature type="region of interest" description="Disordered" evidence="16">
    <location>
        <begin position="1"/>
        <end position="33"/>
    </location>
</feature>
<dbReference type="InterPro" id="IPR027417">
    <property type="entry name" value="P-loop_NTPase"/>
</dbReference>
<gene>
    <name evidence="14" type="primary">coaA</name>
    <name evidence="18" type="ORF">M2A_0232</name>
</gene>
<evidence type="ECO:0000256" key="8">
    <source>
        <dbReference type="ARBA" id="ARBA00022679"/>
    </source>
</evidence>
<reference evidence="18 19" key="1">
    <citation type="submission" date="2014-07" db="EMBL/GenBank/DDBJ databases">
        <title>Tepidicaulis marinum gen. nov., sp. nov., a novel marine bacterium denitrifying nitrate to nitrous oxide strictly under microaerobic conditions.</title>
        <authorList>
            <person name="Takeuchi M."/>
            <person name="Yamagishi T."/>
            <person name="Kamagata Y."/>
            <person name="Oshima K."/>
            <person name="Hattori M."/>
            <person name="Katayama T."/>
            <person name="Hanada S."/>
            <person name="Tamaki H."/>
            <person name="Marumo K."/>
            <person name="Maeda H."/>
            <person name="Nedachi M."/>
            <person name="Iwasaki W."/>
            <person name="Suwa Y."/>
            <person name="Sakata S."/>
        </authorList>
    </citation>
    <scope>NUCLEOTIDE SEQUENCE [LARGE SCALE GENOMIC DNA]</scope>
    <source>
        <strain evidence="18 19">MA2</strain>
    </source>
</reference>
<comment type="caution">
    <text evidence="18">The sequence shown here is derived from an EMBL/GenBank/DDBJ whole genome shotgun (WGS) entry which is preliminary data.</text>
</comment>
<evidence type="ECO:0000256" key="14">
    <source>
        <dbReference type="HAMAP-Rule" id="MF_00215"/>
    </source>
</evidence>
<evidence type="ECO:0000256" key="6">
    <source>
        <dbReference type="ARBA" id="ARBA00015080"/>
    </source>
</evidence>
<keyword evidence="12 14" id="KW-0173">Coenzyme A biosynthesis</keyword>
<dbReference type="GO" id="GO:0005737">
    <property type="term" value="C:cytoplasm"/>
    <property type="evidence" value="ECO:0007669"/>
    <property type="project" value="UniProtKB-SubCell"/>
</dbReference>
<dbReference type="eggNOG" id="COG1072">
    <property type="taxonomic scope" value="Bacteria"/>
</dbReference>
<protein>
    <recommendedName>
        <fullName evidence="6 14">Pantothenate kinase</fullName>
        <ecNumber evidence="5 14">2.7.1.33</ecNumber>
    </recommendedName>
    <alternativeName>
        <fullName evidence="13 14">Pantothenic acid kinase</fullName>
    </alternativeName>
</protein>
<accession>A0A081B6R5</accession>
<dbReference type="GO" id="GO:0004594">
    <property type="term" value="F:pantothenate kinase activity"/>
    <property type="evidence" value="ECO:0007669"/>
    <property type="project" value="UniProtKB-UniRule"/>
</dbReference>
<keyword evidence="9 14" id="KW-0547">Nucleotide-binding</keyword>
<sequence>MTSAEQKSSAGPGEAQSAKGKEQASAEEAKLRLTSDLSPYRHFETADWGDLREDTPLTLSEADLEVLRGWGERISLDEVSQVYLPLSRLLNLYVGATQDLYRVTSQFLRQNHAKVPYIIGIAGSVAVGKSTTARILRELLARWPNHPKVDLVTTDGFLYPNAVLEERNLMGRKGFPESFDIKRLVRFLTDVKSGCKRAAAPVYSHFSYDIVPGEEVVVEQPDVLIVEGLNVLQGPRISDGGAPELIVSDFFDFSVYIDADEEVIRDWYIQRFLDLRKTSFQNPDAYFHRYANLTDEEAVKVADGIWTSINLANLHQNVLPTRQRADLILRKGTDHSIKDVYLRKL</sequence>
<evidence type="ECO:0000256" key="10">
    <source>
        <dbReference type="ARBA" id="ARBA00022777"/>
    </source>
</evidence>
<evidence type="ECO:0000256" key="15">
    <source>
        <dbReference type="RuleBase" id="RU003530"/>
    </source>
</evidence>
<evidence type="ECO:0000256" key="1">
    <source>
        <dbReference type="ARBA" id="ARBA00001206"/>
    </source>
</evidence>
<comment type="similarity">
    <text evidence="4 14 15">Belongs to the prokaryotic pantothenate kinase family.</text>
</comment>
<evidence type="ECO:0000256" key="5">
    <source>
        <dbReference type="ARBA" id="ARBA00012102"/>
    </source>
</evidence>
<comment type="catalytic activity">
    <reaction evidence="1 14 15">
        <text>(R)-pantothenate + ATP = (R)-4'-phosphopantothenate + ADP + H(+)</text>
        <dbReference type="Rhea" id="RHEA:16373"/>
        <dbReference type="ChEBI" id="CHEBI:10986"/>
        <dbReference type="ChEBI" id="CHEBI:15378"/>
        <dbReference type="ChEBI" id="CHEBI:29032"/>
        <dbReference type="ChEBI" id="CHEBI:30616"/>
        <dbReference type="ChEBI" id="CHEBI:456216"/>
        <dbReference type="EC" id="2.7.1.33"/>
    </reaction>
</comment>
<keyword evidence="19" id="KW-1185">Reference proteome</keyword>
<evidence type="ECO:0000256" key="13">
    <source>
        <dbReference type="ARBA" id="ARBA00032866"/>
    </source>
</evidence>
<dbReference type="STRING" id="1333998.M2A_0232"/>
<dbReference type="CDD" id="cd02025">
    <property type="entry name" value="PanK"/>
    <property type="match status" value="1"/>
</dbReference>
<feature type="domain" description="Phosphoribulokinase/uridine kinase" evidence="17">
    <location>
        <begin position="118"/>
        <end position="272"/>
    </location>
</feature>
<comment type="pathway">
    <text evidence="3 14 15">Cofactor biosynthesis; coenzyme A biosynthesis; CoA from (R)-pantothenate: step 1/5.</text>
</comment>
<keyword evidence="10 14" id="KW-0418">Kinase</keyword>
<evidence type="ECO:0000256" key="7">
    <source>
        <dbReference type="ARBA" id="ARBA00022490"/>
    </source>
</evidence>
<dbReference type="InterPro" id="IPR006083">
    <property type="entry name" value="PRK/URK"/>
</dbReference>
<feature type="compositionally biased region" description="Basic and acidic residues" evidence="16">
    <location>
        <begin position="19"/>
        <end position="33"/>
    </location>
</feature>
<dbReference type="GO" id="GO:0015937">
    <property type="term" value="P:coenzyme A biosynthetic process"/>
    <property type="evidence" value="ECO:0007669"/>
    <property type="project" value="UniProtKB-UniRule"/>
</dbReference>
<keyword evidence="11 14" id="KW-0067">ATP-binding</keyword>
<dbReference type="SUPFAM" id="SSF52540">
    <property type="entry name" value="P-loop containing nucleoside triphosphate hydrolases"/>
    <property type="match status" value="1"/>
</dbReference>
<dbReference type="EC" id="2.7.1.33" evidence="5 14"/>